<dbReference type="Gene3D" id="3.40.120.10">
    <property type="entry name" value="Alpha-D-Glucose-1,6-Bisphosphate, subunit A, domain 3"/>
    <property type="match status" value="3"/>
</dbReference>
<dbReference type="EMBL" id="AHKC01004996">
    <property type="protein sequence ID" value="EKF38801.1"/>
    <property type="molecule type" value="Genomic_DNA"/>
</dbReference>
<protein>
    <recommendedName>
        <fullName evidence="4">phosphoglucomutase (alpha-D-glucose-1,6-bisphosphate-dependent)</fullName>
        <ecNumber evidence="4">5.4.2.2</ecNumber>
    </recommendedName>
</protein>
<dbReference type="SUPFAM" id="SSF53738">
    <property type="entry name" value="Phosphoglucomutase, first 3 domains"/>
    <property type="match status" value="3"/>
</dbReference>
<sequence length="613" mass="67312">FFFFFFFFFLVHSVNLGASQCVVSQIMLTVKKVPTRPFIDQKPGTSGLRKKVRVFQQENYLANFVQSTFNAIGKQGMIPDTLVLGGDGRYFLSEAIQIIIKLAAANGVSNVWVGKDGLLSTPAVSNIIRQRRDGDVKAKGAFILTASHNPGGPEEDFGIKYNTENGGPASEKITSAIYEETLKIDHFLTCPNIGTVNVSEMGDHVFERFRVSVIHSTEDYVQSMKKIFDFQSIQNLLNRPDFKIRLDGLSGIGGPYMKDIFVSSLGVSEGALCGATPLPDFGKQHPDPNLTYAKELVRAMGLDSTGTPVADFVGEIPNFAAAFDGDADRNMILGKRFFVTPSDSLAILAANASVVPFFAQQGGLKAVARSMPTSGAVDRVAEMHHLKIFEVPTGWKFFGNLMDSREVFGGEDYNPLICGEESFGTGSNHIREKDGLWAALFWLSVIASKNVDPTKPLVGVKEIVEDHWTRYGRNYYCRYDYENVAEDSAKAVMETVQGHRPQDIPSLQGKRCVKVDNFEYHDPVDGLVSKNQGIRVIFEDGSRFVIRLSGTGSSDATIRLYLELYMEPNAVARHIRDGTLPTPQSALANLIAIALNVSQISGLTGRDAPTVIT</sequence>
<evidence type="ECO:0000256" key="4">
    <source>
        <dbReference type="ARBA" id="ARBA00012728"/>
    </source>
</evidence>
<dbReference type="OrthoDB" id="2291at2759"/>
<evidence type="ECO:0000259" key="10">
    <source>
        <dbReference type="Pfam" id="PF02878"/>
    </source>
</evidence>
<evidence type="ECO:0000313" key="13">
    <source>
        <dbReference type="Proteomes" id="UP000007350"/>
    </source>
</evidence>
<evidence type="ECO:0000256" key="1">
    <source>
        <dbReference type="ARBA" id="ARBA00000443"/>
    </source>
</evidence>
<comment type="caution">
    <text evidence="12">The sequence shown here is derived from an EMBL/GenBank/DDBJ whole genome shotgun (WGS) entry which is preliminary data.</text>
</comment>
<comment type="catalytic activity">
    <reaction evidence="1">
        <text>alpha-D-glucose 1-phosphate = alpha-D-glucose 6-phosphate</text>
        <dbReference type="Rhea" id="RHEA:23536"/>
        <dbReference type="ChEBI" id="CHEBI:58225"/>
        <dbReference type="ChEBI" id="CHEBI:58601"/>
        <dbReference type="EC" id="5.4.2.2"/>
    </reaction>
</comment>
<dbReference type="PRINTS" id="PR00509">
    <property type="entry name" value="PGMPMM"/>
</dbReference>
<dbReference type="GO" id="GO:0005975">
    <property type="term" value="P:carbohydrate metabolic process"/>
    <property type="evidence" value="ECO:0007669"/>
    <property type="project" value="InterPro"/>
</dbReference>
<proteinExistence type="inferred from homology"/>
<evidence type="ECO:0000313" key="12">
    <source>
        <dbReference type="EMBL" id="EKF38801.1"/>
    </source>
</evidence>
<reference evidence="12 13" key="1">
    <citation type="journal article" date="2012" name="BMC Genomics">
        <title>Comparative genomic analysis of human infective Trypanosoma cruzi lineages with the bat-restricted subspecies T. cruzi marinkellei.</title>
        <authorList>
            <person name="Franzen O."/>
            <person name="Talavera-Lopez C."/>
            <person name="Ochaya S."/>
            <person name="Butler C.E."/>
            <person name="Messenger L.A."/>
            <person name="Lewis M.D."/>
            <person name="Llewellyn M.S."/>
            <person name="Marinkelle C.J."/>
            <person name="Tyler K.M."/>
            <person name="Miles M.A."/>
            <person name="Andersson B."/>
        </authorList>
    </citation>
    <scope>NUCLEOTIDE SEQUENCE [LARGE SCALE GENOMIC DNA]</scope>
    <source>
        <strain evidence="12 13">B7</strain>
    </source>
</reference>
<keyword evidence="6" id="KW-0479">Metal-binding</keyword>
<comment type="cofactor">
    <cofactor evidence="2">
        <name>Mg(2+)</name>
        <dbReference type="ChEBI" id="CHEBI:18420"/>
    </cofactor>
</comment>
<comment type="similarity">
    <text evidence="3">Belongs to the phosphohexose mutase family.</text>
</comment>
<dbReference type="SUPFAM" id="SSF55957">
    <property type="entry name" value="Phosphoglucomutase, C-terminal domain"/>
    <property type="match status" value="1"/>
</dbReference>
<keyword evidence="13" id="KW-1185">Reference proteome</keyword>
<dbReference type="PANTHER" id="PTHR22573:SF2">
    <property type="entry name" value="PHOSPHOGLUCOMUTASE"/>
    <property type="match status" value="1"/>
</dbReference>
<dbReference type="Pfam" id="PF24947">
    <property type="entry name" value="PGM1_C_vert_fung"/>
    <property type="match status" value="1"/>
</dbReference>
<gene>
    <name evidence="12" type="ORF">MOQ_000991</name>
</gene>
<dbReference type="InterPro" id="IPR036900">
    <property type="entry name" value="A-D-PHexomutase_C_sf"/>
</dbReference>
<dbReference type="InterPro" id="IPR016055">
    <property type="entry name" value="A-D-PHexomutase_a/b/a-I/II/III"/>
</dbReference>
<dbReference type="GO" id="GO:0005829">
    <property type="term" value="C:cytosol"/>
    <property type="evidence" value="ECO:0007669"/>
    <property type="project" value="TreeGrafter"/>
</dbReference>
<evidence type="ECO:0000256" key="7">
    <source>
        <dbReference type="ARBA" id="ARBA00022842"/>
    </source>
</evidence>
<keyword evidence="7" id="KW-0460">Magnesium</keyword>
<dbReference type="Pfam" id="PF02878">
    <property type="entry name" value="PGM_PMM_I"/>
    <property type="match status" value="1"/>
</dbReference>
<dbReference type="InterPro" id="IPR005844">
    <property type="entry name" value="A-D-PHexomutase_a/b/a-I"/>
</dbReference>
<feature type="domain" description="Alpha-D-phosphohexomutase alpha/beta/alpha" evidence="11">
    <location>
        <begin position="342"/>
        <end position="470"/>
    </location>
</feature>
<dbReference type="Gene3D" id="3.30.310.50">
    <property type="entry name" value="Alpha-D-phosphohexomutase, C-terminal domain"/>
    <property type="match status" value="1"/>
</dbReference>
<feature type="signal peptide" evidence="9">
    <location>
        <begin position="1"/>
        <end position="19"/>
    </location>
</feature>
<keyword evidence="5" id="KW-0597">Phosphoprotein</keyword>
<dbReference type="GO" id="GO:0004614">
    <property type="term" value="F:phosphoglucomutase activity"/>
    <property type="evidence" value="ECO:0007669"/>
    <property type="project" value="UniProtKB-EC"/>
</dbReference>
<dbReference type="Pfam" id="PF02880">
    <property type="entry name" value="PGM_PMM_III"/>
    <property type="match status" value="1"/>
</dbReference>
<organism evidence="12 13">
    <name type="scientific">Trypanosoma cruzi marinkellei</name>
    <dbReference type="NCBI Taxonomy" id="85056"/>
    <lineage>
        <taxon>Eukaryota</taxon>
        <taxon>Discoba</taxon>
        <taxon>Euglenozoa</taxon>
        <taxon>Kinetoplastea</taxon>
        <taxon>Metakinetoplastina</taxon>
        <taxon>Trypanosomatida</taxon>
        <taxon>Trypanosomatidae</taxon>
        <taxon>Trypanosoma</taxon>
        <taxon>Schizotrypanum</taxon>
    </lineage>
</organism>
<dbReference type="GO" id="GO:0000287">
    <property type="term" value="F:magnesium ion binding"/>
    <property type="evidence" value="ECO:0007669"/>
    <property type="project" value="InterPro"/>
</dbReference>
<dbReference type="Proteomes" id="UP000007350">
    <property type="component" value="Unassembled WGS sequence"/>
</dbReference>
<evidence type="ECO:0000256" key="3">
    <source>
        <dbReference type="ARBA" id="ARBA00010231"/>
    </source>
</evidence>
<evidence type="ECO:0000256" key="2">
    <source>
        <dbReference type="ARBA" id="ARBA00001946"/>
    </source>
</evidence>
<dbReference type="InterPro" id="IPR045244">
    <property type="entry name" value="PGM"/>
</dbReference>
<keyword evidence="8" id="KW-0413">Isomerase</keyword>
<dbReference type="InterPro" id="IPR005846">
    <property type="entry name" value="A-D-PHexomutase_a/b/a-III"/>
</dbReference>
<dbReference type="FunFam" id="3.40.120.10:FF:000004">
    <property type="entry name" value="Phosphoglucomutase 5"/>
    <property type="match status" value="1"/>
</dbReference>
<dbReference type="NCBIfam" id="NF005737">
    <property type="entry name" value="PRK07564.1-1"/>
    <property type="match status" value="1"/>
</dbReference>
<evidence type="ECO:0000256" key="6">
    <source>
        <dbReference type="ARBA" id="ARBA00022723"/>
    </source>
</evidence>
<feature type="non-terminal residue" evidence="12">
    <location>
        <position position="1"/>
    </location>
</feature>
<name>K2NUY3_TRYCR</name>
<dbReference type="PANTHER" id="PTHR22573">
    <property type="entry name" value="PHOSPHOHEXOMUTASE FAMILY MEMBER"/>
    <property type="match status" value="1"/>
</dbReference>
<dbReference type="InterPro" id="IPR005841">
    <property type="entry name" value="Alpha-D-phosphohexomutase_SF"/>
</dbReference>
<dbReference type="FunFam" id="3.30.310.50:FF:000002">
    <property type="entry name" value="Phosphoglucomutase 5"/>
    <property type="match status" value="1"/>
</dbReference>
<evidence type="ECO:0000259" key="11">
    <source>
        <dbReference type="Pfam" id="PF02880"/>
    </source>
</evidence>
<feature type="chain" id="PRO_5003862599" description="phosphoglucomutase (alpha-D-glucose-1,6-bisphosphate-dependent)" evidence="9">
    <location>
        <begin position="20"/>
        <end position="613"/>
    </location>
</feature>
<evidence type="ECO:0000256" key="9">
    <source>
        <dbReference type="SAM" id="SignalP"/>
    </source>
</evidence>
<evidence type="ECO:0000256" key="5">
    <source>
        <dbReference type="ARBA" id="ARBA00022553"/>
    </source>
</evidence>
<dbReference type="PROSITE" id="PS00710">
    <property type="entry name" value="PGM_PMM"/>
    <property type="match status" value="1"/>
</dbReference>
<evidence type="ECO:0000256" key="8">
    <source>
        <dbReference type="ARBA" id="ARBA00023235"/>
    </source>
</evidence>
<dbReference type="AlphaFoldDB" id="K2NUY3"/>
<accession>K2NUY3</accession>
<keyword evidence="9" id="KW-0732">Signal</keyword>
<dbReference type="EC" id="5.4.2.2" evidence="4"/>
<dbReference type="FunFam" id="3.40.120.10:FF:000005">
    <property type="entry name" value="Phosphoglucomutase 5"/>
    <property type="match status" value="1"/>
</dbReference>
<feature type="domain" description="Alpha-D-phosphohexomutase alpha/beta/alpha" evidence="10">
    <location>
        <begin position="41"/>
        <end position="185"/>
    </location>
</feature>
<dbReference type="InterPro" id="IPR016066">
    <property type="entry name" value="A-D-PHexomutase_CS"/>
</dbReference>